<accession>A0A0G9L0A5</accession>
<dbReference type="AlphaFoldDB" id="A0A0G9L0A5"/>
<sequence length="480" mass="55671">MIEKIEQYEKLRLSWNDSIKQFGSMKASSGGHTSIFMYPYNYKFYKNSKSAIETLQKNEWVYHKNDSNDFRKVSKLTDYVCEALFSKNYIFSKELNKEYEIWVDGIKKSSCFISKIEVVFFEKDIAIISFFTSSTDTVQNISSVLNRELRNPSCLYFDEKNSRILSFDNYLSNVEELKKAYIDDNNTIKVFNDYIFSLISNDKVIKLEELKSGKSKYAKYITAIHTDIEKDLEMNLLFAYPELQHETDVVMNLLQISSSHLSTANDFITNSRKFEQDLDYVRSNIKSYGIRLWSLWSGIASLNSLAFVSVNDGGRSIVHQSNNEIYLIFLIDFYIKLRLQHLDKLIIDDSFMQQNKSRENLENIFILKAKYFSEEVADSFQPVAIDKKIKAALGIDPLMKTIEENIVKTNEIIKDNNSAVIAIIATIYVTLSELVTYFTNSIFIKVSIIGITSIVAFLLWKKRNVIGQKIDIFLRRLGLI</sequence>
<gene>
    <name evidence="2" type="ORF">AF80_01590</name>
</gene>
<dbReference type="PATRIC" id="fig|1447263.3.peg.302"/>
<keyword evidence="1" id="KW-1133">Transmembrane helix</keyword>
<proteinExistence type="predicted"/>
<evidence type="ECO:0000256" key="1">
    <source>
        <dbReference type="SAM" id="Phobius"/>
    </source>
</evidence>
<comment type="caution">
    <text evidence="2">The sequence shown here is derived from an EMBL/GenBank/DDBJ whole genome shotgun (WGS) entry which is preliminary data.</text>
</comment>
<evidence type="ECO:0000313" key="2">
    <source>
        <dbReference type="EMBL" id="KLE11420.1"/>
    </source>
</evidence>
<name>A0A0G9L0A5_9BACT</name>
<feature type="transmembrane region" description="Helical" evidence="1">
    <location>
        <begin position="442"/>
        <end position="460"/>
    </location>
</feature>
<dbReference type="Proteomes" id="UP000035154">
    <property type="component" value="Unassembled WGS sequence"/>
</dbReference>
<reference evidence="2 3" key="1">
    <citation type="submission" date="2014-01" db="EMBL/GenBank/DDBJ databases">
        <title>Development of a Comparative Genomic Fingerprinting Assay for High Resolution Genotyping of Arcobacter butzleri.</title>
        <authorList>
            <person name="Webb A.L."/>
            <person name="Inglis G.D."/>
            <person name="Kruczkiewicz P."/>
            <person name="Selinger L.B."/>
            <person name="Taboada E.N."/>
        </authorList>
    </citation>
    <scope>NUCLEOTIDE SEQUENCE [LARGE SCALE GENOMIC DNA]</scope>
    <source>
        <strain evidence="2 3">L355</strain>
    </source>
</reference>
<keyword evidence="1" id="KW-0812">Transmembrane</keyword>
<evidence type="ECO:0000313" key="3">
    <source>
        <dbReference type="Proteomes" id="UP000035154"/>
    </source>
</evidence>
<organism evidence="2 3">
    <name type="scientific">Aliarcobacter butzleri L355</name>
    <dbReference type="NCBI Taxonomy" id="1447263"/>
    <lineage>
        <taxon>Bacteria</taxon>
        <taxon>Pseudomonadati</taxon>
        <taxon>Campylobacterota</taxon>
        <taxon>Epsilonproteobacteria</taxon>
        <taxon>Campylobacterales</taxon>
        <taxon>Arcobacteraceae</taxon>
        <taxon>Aliarcobacter</taxon>
    </lineage>
</organism>
<protein>
    <submittedName>
        <fullName evidence="2">Uncharacterized protein</fullName>
    </submittedName>
</protein>
<dbReference type="EMBL" id="JAIW01000010">
    <property type="protein sequence ID" value="KLE11420.1"/>
    <property type="molecule type" value="Genomic_DNA"/>
</dbReference>
<keyword evidence="1" id="KW-0472">Membrane</keyword>
<dbReference type="RefSeq" id="WP_046997770.1">
    <property type="nucleotide sequence ID" value="NZ_JAIW01000010.1"/>
</dbReference>